<dbReference type="CDD" id="cd18877">
    <property type="entry name" value="NUDIX_Hydrolase"/>
    <property type="match status" value="1"/>
</dbReference>
<evidence type="ECO:0000256" key="2">
    <source>
        <dbReference type="ARBA" id="ARBA00022801"/>
    </source>
</evidence>
<evidence type="ECO:0000256" key="3">
    <source>
        <dbReference type="SAM" id="MobiDB-lite"/>
    </source>
</evidence>
<accession>A0A2M9BB08</accession>
<dbReference type="EMBL" id="PGFB01000008">
    <property type="protein sequence ID" value="PJJ55121.1"/>
    <property type="molecule type" value="Genomic_DNA"/>
</dbReference>
<dbReference type="Pfam" id="PF00293">
    <property type="entry name" value="NUDIX"/>
    <property type="match status" value="1"/>
</dbReference>
<dbReference type="Proteomes" id="UP000230161">
    <property type="component" value="Unassembled WGS sequence"/>
</dbReference>
<gene>
    <name evidence="5" type="ORF">CLV54_3461</name>
</gene>
<organism evidence="5 6">
    <name type="scientific">Compostimonas suwonensis</name>
    <dbReference type="NCBI Taxonomy" id="1048394"/>
    <lineage>
        <taxon>Bacteria</taxon>
        <taxon>Bacillati</taxon>
        <taxon>Actinomycetota</taxon>
        <taxon>Actinomycetes</taxon>
        <taxon>Micrococcales</taxon>
        <taxon>Microbacteriaceae</taxon>
        <taxon>Compostimonas</taxon>
    </lineage>
</organism>
<dbReference type="GO" id="GO:0016787">
    <property type="term" value="F:hydrolase activity"/>
    <property type="evidence" value="ECO:0007669"/>
    <property type="project" value="UniProtKB-KW"/>
</dbReference>
<dbReference type="OrthoDB" id="3404294at2"/>
<dbReference type="PANTHER" id="PTHR43046:SF2">
    <property type="entry name" value="8-OXO-DGTP DIPHOSPHATASE-RELATED"/>
    <property type="match status" value="1"/>
</dbReference>
<name>A0A2M9BB08_9MICO</name>
<evidence type="ECO:0000313" key="5">
    <source>
        <dbReference type="EMBL" id="PJJ55121.1"/>
    </source>
</evidence>
<dbReference type="InterPro" id="IPR015797">
    <property type="entry name" value="NUDIX_hydrolase-like_dom_sf"/>
</dbReference>
<feature type="domain" description="Nudix hydrolase" evidence="4">
    <location>
        <begin position="30"/>
        <end position="156"/>
    </location>
</feature>
<protein>
    <submittedName>
        <fullName evidence="5">ADP-ribose pyrophosphatase YjhB (NUDIX family)</fullName>
    </submittedName>
</protein>
<dbReference type="PROSITE" id="PS51462">
    <property type="entry name" value="NUDIX"/>
    <property type="match status" value="1"/>
</dbReference>
<proteinExistence type="predicted"/>
<keyword evidence="2" id="KW-0378">Hydrolase</keyword>
<comment type="caution">
    <text evidence="5">The sequence shown here is derived from an EMBL/GenBank/DDBJ whole genome shotgun (WGS) entry which is preliminary data.</text>
</comment>
<dbReference type="PROSITE" id="PS00893">
    <property type="entry name" value="NUDIX_BOX"/>
    <property type="match status" value="1"/>
</dbReference>
<evidence type="ECO:0000313" key="6">
    <source>
        <dbReference type="Proteomes" id="UP000230161"/>
    </source>
</evidence>
<reference evidence="5 6" key="1">
    <citation type="submission" date="2017-11" db="EMBL/GenBank/DDBJ databases">
        <title>Genomic Encyclopedia of Archaeal and Bacterial Type Strains, Phase II (KMG-II): From Individual Species to Whole Genera.</title>
        <authorList>
            <person name="Goeker M."/>
        </authorList>
    </citation>
    <scope>NUCLEOTIDE SEQUENCE [LARGE SCALE GENOMIC DNA]</scope>
    <source>
        <strain evidence="5 6">DSM 25625</strain>
    </source>
</reference>
<dbReference type="AlphaFoldDB" id="A0A2M9BB08"/>
<evidence type="ECO:0000259" key="4">
    <source>
        <dbReference type="PROSITE" id="PS51462"/>
    </source>
</evidence>
<feature type="region of interest" description="Disordered" evidence="3">
    <location>
        <begin position="1"/>
        <end position="20"/>
    </location>
</feature>
<dbReference type="Gene3D" id="3.90.79.10">
    <property type="entry name" value="Nucleoside Triphosphate Pyrophosphohydrolase"/>
    <property type="match status" value="1"/>
</dbReference>
<dbReference type="InterPro" id="IPR000086">
    <property type="entry name" value="NUDIX_hydrolase_dom"/>
</dbReference>
<keyword evidence="6" id="KW-1185">Reference proteome</keyword>
<dbReference type="InterPro" id="IPR020084">
    <property type="entry name" value="NUDIX_hydrolase_CS"/>
</dbReference>
<evidence type="ECO:0000256" key="1">
    <source>
        <dbReference type="ARBA" id="ARBA00001946"/>
    </source>
</evidence>
<dbReference type="PANTHER" id="PTHR43046">
    <property type="entry name" value="GDP-MANNOSE MANNOSYL HYDROLASE"/>
    <property type="match status" value="1"/>
</dbReference>
<comment type="cofactor">
    <cofactor evidence="1">
        <name>Mg(2+)</name>
        <dbReference type="ChEBI" id="CHEBI:18420"/>
    </cofactor>
</comment>
<dbReference type="RefSeq" id="WP_100346216.1">
    <property type="nucleotide sequence ID" value="NZ_PGFB01000008.1"/>
</dbReference>
<dbReference type="SUPFAM" id="SSF55811">
    <property type="entry name" value="Nudix"/>
    <property type="match status" value="1"/>
</dbReference>
<sequence>MDDLRPSGPPHRPRDSGDAWVEGPDGRRYWGRFGAAGLLAHDPEAGVLLQHRAEWSHFGGTWGLPGGARHGGESAVDAAFREAREEAGVDPARLRVRTLTVLDLGIWSYSTVVADVTEPFEATIGDPESIELRWVPVSEVEGYPLHPGFAASWPALRAGLGRGILLVVDSANVLGSRPTGWWRDRAGATERLAGELQAALDEGLPADFDASPTLAWPRTVLVVEGEAKAAQPRLAPPHGRAALTIARAEHDGDQAIVDLVERARDDGSLTAVHVVTADRELGRRVSELGAHLAGPSWLLSRMDAARGR</sequence>